<evidence type="ECO:0000256" key="7">
    <source>
        <dbReference type="ARBA" id="ARBA00023186"/>
    </source>
</evidence>
<dbReference type="GO" id="GO:0003755">
    <property type="term" value="F:peptidyl-prolyl cis-trans isomerase activity"/>
    <property type="evidence" value="ECO:0007669"/>
    <property type="project" value="UniProtKB-KW"/>
</dbReference>
<keyword evidence="16" id="KW-1185">Reference proteome</keyword>
<evidence type="ECO:0000256" key="8">
    <source>
        <dbReference type="ARBA" id="ARBA00023235"/>
    </source>
</evidence>
<keyword evidence="9 12" id="KW-0131">Cell cycle</keyword>
<proteinExistence type="inferred from homology"/>
<comment type="catalytic activity">
    <reaction evidence="1 11">
        <text>[protein]-peptidylproline (omega=180) = [protein]-peptidylproline (omega=0)</text>
        <dbReference type="Rhea" id="RHEA:16237"/>
        <dbReference type="Rhea" id="RHEA-COMP:10747"/>
        <dbReference type="Rhea" id="RHEA-COMP:10748"/>
        <dbReference type="ChEBI" id="CHEBI:83833"/>
        <dbReference type="ChEBI" id="CHEBI:83834"/>
        <dbReference type="EC" id="5.2.1.8"/>
    </reaction>
</comment>
<dbReference type="RefSeq" id="WP_027333625.1">
    <property type="nucleotide sequence ID" value="NZ_LR215024.1"/>
</dbReference>
<evidence type="ECO:0000256" key="12">
    <source>
        <dbReference type="RuleBase" id="RU003914"/>
    </source>
</evidence>
<comment type="similarity">
    <text evidence="3 12">Belongs to the FKBP-type PPIase family. Tig subfamily.</text>
</comment>
<dbReference type="InterPro" id="IPR008881">
    <property type="entry name" value="Trigger_fac_ribosome-bd_bac"/>
</dbReference>
<comment type="function">
    <text evidence="10">Involved in protein export. Acts as a chaperone by maintaining the newly synthesized protein in an open conformation. Functions as a peptidyl-prolyl cis-trans isomerase.</text>
</comment>
<dbReference type="FunFam" id="3.10.50.40:FF:000001">
    <property type="entry name" value="Trigger factor"/>
    <property type="match status" value="1"/>
</dbReference>
<keyword evidence="6 11" id="KW-0697">Rotamase</keyword>
<evidence type="ECO:0000256" key="3">
    <source>
        <dbReference type="ARBA" id="ARBA00005464"/>
    </source>
</evidence>
<dbReference type="SUPFAM" id="SSF109998">
    <property type="entry name" value="Triger factor/SurA peptide-binding domain-like"/>
    <property type="match status" value="1"/>
</dbReference>
<dbReference type="InterPro" id="IPR027304">
    <property type="entry name" value="Trigger_fact/SurA_dom_sf"/>
</dbReference>
<comment type="subcellular location">
    <subcellularLocation>
        <location evidence="2">Cytoplasm</location>
    </subcellularLocation>
</comment>
<feature type="domain" description="PPIase FKBP-type" evidence="14">
    <location>
        <begin position="165"/>
        <end position="225"/>
    </location>
</feature>
<dbReference type="InterPro" id="IPR008880">
    <property type="entry name" value="Trigger_fac_C"/>
</dbReference>
<dbReference type="InterPro" id="IPR037041">
    <property type="entry name" value="Trigger_fac_C_sf"/>
</dbReference>
<dbReference type="InterPro" id="IPR036611">
    <property type="entry name" value="Trigger_fac_ribosome-bd_sf"/>
</dbReference>
<dbReference type="Pfam" id="PF05697">
    <property type="entry name" value="Trigger_N"/>
    <property type="match status" value="1"/>
</dbReference>
<dbReference type="EMBL" id="LR215024">
    <property type="protein sequence ID" value="VEU70137.1"/>
    <property type="molecule type" value="Genomic_DNA"/>
</dbReference>
<accession>A0A449AUF5</accession>
<evidence type="ECO:0000313" key="16">
    <source>
        <dbReference type="Proteomes" id="UP000290815"/>
    </source>
</evidence>
<evidence type="ECO:0000256" key="1">
    <source>
        <dbReference type="ARBA" id="ARBA00000971"/>
    </source>
</evidence>
<keyword evidence="13" id="KW-0175">Coiled coil</keyword>
<keyword evidence="5 12" id="KW-0132">Cell division</keyword>
<dbReference type="InterPro" id="IPR005215">
    <property type="entry name" value="Trig_fac"/>
</dbReference>
<dbReference type="GO" id="GO:0015031">
    <property type="term" value="P:protein transport"/>
    <property type="evidence" value="ECO:0007669"/>
    <property type="project" value="InterPro"/>
</dbReference>
<dbReference type="InterPro" id="IPR046357">
    <property type="entry name" value="PPIase_dom_sf"/>
</dbReference>
<evidence type="ECO:0000313" key="15">
    <source>
        <dbReference type="EMBL" id="VEU70137.1"/>
    </source>
</evidence>
<dbReference type="PROSITE" id="PS50059">
    <property type="entry name" value="FKBP_PPIASE"/>
    <property type="match status" value="1"/>
</dbReference>
<dbReference type="Gene3D" id="3.30.70.1050">
    <property type="entry name" value="Trigger factor ribosome-binding domain"/>
    <property type="match status" value="1"/>
</dbReference>
<evidence type="ECO:0000256" key="9">
    <source>
        <dbReference type="ARBA" id="ARBA00023306"/>
    </source>
</evidence>
<keyword evidence="8 11" id="KW-0413">Isomerase</keyword>
<evidence type="ECO:0000259" key="14">
    <source>
        <dbReference type="PROSITE" id="PS50059"/>
    </source>
</evidence>
<dbReference type="Pfam" id="PF05698">
    <property type="entry name" value="Trigger_C"/>
    <property type="match status" value="1"/>
</dbReference>
<evidence type="ECO:0000256" key="2">
    <source>
        <dbReference type="ARBA" id="ARBA00004496"/>
    </source>
</evidence>
<evidence type="ECO:0000256" key="11">
    <source>
        <dbReference type="PROSITE-ProRule" id="PRU00277"/>
    </source>
</evidence>
<dbReference type="Gene3D" id="3.10.50.40">
    <property type="match status" value="1"/>
</dbReference>
<dbReference type="Proteomes" id="UP000290815">
    <property type="component" value="Chromosome"/>
</dbReference>
<dbReference type="GO" id="GO:0006457">
    <property type="term" value="P:protein folding"/>
    <property type="evidence" value="ECO:0007669"/>
    <property type="project" value="InterPro"/>
</dbReference>
<dbReference type="KEGG" id="mgly:NCTC10194_00129"/>
<dbReference type="AlphaFoldDB" id="A0A449AUF5"/>
<protein>
    <recommendedName>
        <fullName evidence="4 12">Trigger factor</fullName>
    </recommendedName>
</protein>
<reference evidence="15 16" key="1">
    <citation type="submission" date="2019-01" db="EMBL/GenBank/DDBJ databases">
        <authorList>
            <consortium name="Pathogen Informatics"/>
        </authorList>
    </citation>
    <scope>NUCLEOTIDE SEQUENCE [LARGE SCALE GENOMIC DNA]</scope>
    <source>
        <strain evidence="15 16">NCTC10194</strain>
    </source>
</reference>
<name>A0A449AUF5_9BACT</name>
<keyword evidence="7 12" id="KW-0143">Chaperone</keyword>
<dbReference type="Pfam" id="PF00254">
    <property type="entry name" value="FKBP_C"/>
    <property type="match status" value="1"/>
</dbReference>
<dbReference type="Gene3D" id="1.10.3120.10">
    <property type="entry name" value="Trigger factor, C-terminal domain"/>
    <property type="match status" value="1"/>
</dbReference>
<evidence type="ECO:0000256" key="4">
    <source>
        <dbReference type="ARBA" id="ARBA00016902"/>
    </source>
</evidence>
<evidence type="ECO:0000256" key="13">
    <source>
        <dbReference type="SAM" id="Coils"/>
    </source>
</evidence>
<evidence type="ECO:0000256" key="5">
    <source>
        <dbReference type="ARBA" id="ARBA00022618"/>
    </source>
</evidence>
<dbReference type="PIRSF" id="PIRSF003095">
    <property type="entry name" value="Trigger_factor"/>
    <property type="match status" value="1"/>
</dbReference>
<dbReference type="InterPro" id="IPR001179">
    <property type="entry name" value="PPIase_FKBP_dom"/>
</dbReference>
<gene>
    <name evidence="15" type="primary">MCYN0725</name>
    <name evidence="15" type="ORF">NCTC10194_00129</name>
</gene>
<dbReference type="GO" id="GO:0005737">
    <property type="term" value="C:cytoplasm"/>
    <property type="evidence" value="ECO:0007669"/>
    <property type="project" value="UniProtKB-SubCell"/>
</dbReference>
<dbReference type="SUPFAM" id="SSF54534">
    <property type="entry name" value="FKBP-like"/>
    <property type="match status" value="1"/>
</dbReference>
<dbReference type="SUPFAM" id="SSF102735">
    <property type="entry name" value="Trigger factor ribosome-binding domain"/>
    <property type="match status" value="1"/>
</dbReference>
<feature type="coiled-coil region" evidence="13">
    <location>
        <begin position="316"/>
        <end position="347"/>
    </location>
</feature>
<sequence>MIKHELNNDKKELLVSVEVPSAEIQPLLEAKIEAQLKKVKVPGYRPGKAPRDKALARVDYDAVNRALVDELFNLHRQEVLKYLEENKLTGAQLVYDFETKENGDVVLKYILLQTPDFSGVKLDQLKAKIGNFELTKEGFDEKYNEFLASLSLPVALKEEQELQNGDTVNINFKGFINDQPFDGGEAEGYDLVLGSKSFIPGFEEQLEGKKIGWEGSIKVTFPENYFSKEFQGKDAVFEIKINSATRKEAADLDDEKVKLFQIPNVENIAQLKEMFENRWKVEKLVEASNAYMEDVVSEIANDVKAQVHSSFLDQALEQLRNNFNSQLKQYKIKKTEYLSLIKSSEEELEAQFKEEALNNVAREFSRNWVLSEVLAKNEEVDSFVQDLKEANQYKALFGLLLTTKNLLEKTKSYKVADFSKAVDALKANIAQEQK</sequence>
<dbReference type="GO" id="GO:0051301">
    <property type="term" value="P:cell division"/>
    <property type="evidence" value="ECO:0007669"/>
    <property type="project" value="UniProtKB-KW"/>
</dbReference>
<dbReference type="NCBIfam" id="TIGR00115">
    <property type="entry name" value="tig"/>
    <property type="match status" value="1"/>
</dbReference>
<evidence type="ECO:0000256" key="10">
    <source>
        <dbReference type="ARBA" id="ARBA00024849"/>
    </source>
</evidence>
<evidence type="ECO:0000256" key="6">
    <source>
        <dbReference type="ARBA" id="ARBA00023110"/>
    </source>
</evidence>
<organism evidence="15 16">
    <name type="scientific">Mycoplasmopsis glycophila</name>
    <dbReference type="NCBI Taxonomy" id="171285"/>
    <lineage>
        <taxon>Bacteria</taxon>
        <taxon>Bacillati</taxon>
        <taxon>Mycoplasmatota</taxon>
        <taxon>Mycoplasmoidales</taxon>
        <taxon>Metamycoplasmataceae</taxon>
        <taxon>Mycoplasmopsis</taxon>
    </lineage>
</organism>